<organism evidence="9 10">
    <name type="scientific">Solanum commersonii</name>
    <name type="common">Commerson's wild potato</name>
    <name type="synonym">Commerson's nightshade</name>
    <dbReference type="NCBI Taxonomy" id="4109"/>
    <lineage>
        <taxon>Eukaryota</taxon>
        <taxon>Viridiplantae</taxon>
        <taxon>Streptophyta</taxon>
        <taxon>Embryophyta</taxon>
        <taxon>Tracheophyta</taxon>
        <taxon>Spermatophyta</taxon>
        <taxon>Magnoliopsida</taxon>
        <taxon>eudicotyledons</taxon>
        <taxon>Gunneridae</taxon>
        <taxon>Pentapetalae</taxon>
        <taxon>asterids</taxon>
        <taxon>lamiids</taxon>
        <taxon>Solanales</taxon>
        <taxon>Solanaceae</taxon>
        <taxon>Solanoideae</taxon>
        <taxon>Solaneae</taxon>
        <taxon>Solanum</taxon>
    </lineage>
</organism>
<dbReference type="PROSITE" id="PS50090">
    <property type="entry name" value="MYB_LIKE"/>
    <property type="match status" value="2"/>
</dbReference>
<keyword evidence="2" id="KW-0677">Repeat</keyword>
<protein>
    <submittedName>
        <fullName evidence="9">Uncharacterized protein</fullName>
    </submittedName>
</protein>
<evidence type="ECO:0000313" key="9">
    <source>
        <dbReference type="EMBL" id="KAG5578745.1"/>
    </source>
</evidence>
<feature type="domain" description="Myb-like" evidence="7">
    <location>
        <begin position="61"/>
        <end position="111"/>
    </location>
</feature>
<comment type="subcellular location">
    <subcellularLocation>
        <location evidence="1">Nucleus</location>
    </subcellularLocation>
</comment>
<dbReference type="FunFam" id="1.10.10.60:FF:000185">
    <property type="entry name" value="MYB transcription factor"/>
    <property type="match status" value="1"/>
</dbReference>
<dbReference type="PANTHER" id="PTHR47997:SF76">
    <property type="entry name" value="OS07G0497500 PROTEIN"/>
    <property type="match status" value="1"/>
</dbReference>
<evidence type="ECO:0000256" key="4">
    <source>
        <dbReference type="ARBA" id="ARBA00023125"/>
    </source>
</evidence>
<dbReference type="Proteomes" id="UP000824120">
    <property type="component" value="Chromosome 10"/>
</dbReference>
<dbReference type="InterPro" id="IPR009057">
    <property type="entry name" value="Homeodomain-like_sf"/>
</dbReference>
<evidence type="ECO:0000259" key="7">
    <source>
        <dbReference type="PROSITE" id="PS50090"/>
    </source>
</evidence>
<keyword evidence="6" id="KW-0539">Nucleus</keyword>
<dbReference type="InterPro" id="IPR001005">
    <property type="entry name" value="SANT/Myb"/>
</dbReference>
<evidence type="ECO:0000256" key="5">
    <source>
        <dbReference type="ARBA" id="ARBA00023163"/>
    </source>
</evidence>
<feature type="domain" description="Myb-like" evidence="7">
    <location>
        <begin position="8"/>
        <end position="60"/>
    </location>
</feature>
<evidence type="ECO:0000256" key="1">
    <source>
        <dbReference type="ARBA" id="ARBA00004123"/>
    </source>
</evidence>
<dbReference type="GO" id="GO:0010597">
    <property type="term" value="P:green leaf volatile biosynthetic process"/>
    <property type="evidence" value="ECO:0007669"/>
    <property type="project" value="UniProtKB-ARBA"/>
</dbReference>
<dbReference type="FunFam" id="1.10.10.60:FF:000140">
    <property type="entry name" value="Myb transcription factor"/>
    <property type="match status" value="1"/>
</dbReference>
<dbReference type="CDD" id="cd00167">
    <property type="entry name" value="SANT"/>
    <property type="match status" value="2"/>
</dbReference>
<evidence type="ECO:0000256" key="6">
    <source>
        <dbReference type="ARBA" id="ARBA00023242"/>
    </source>
</evidence>
<dbReference type="OrthoDB" id="2143914at2759"/>
<keyword evidence="5" id="KW-0804">Transcription</keyword>
<reference evidence="9 10" key="1">
    <citation type="submission" date="2020-09" db="EMBL/GenBank/DDBJ databases">
        <title>De no assembly of potato wild relative species, Solanum commersonii.</title>
        <authorList>
            <person name="Cho K."/>
        </authorList>
    </citation>
    <scope>NUCLEOTIDE SEQUENCE [LARGE SCALE GENOMIC DNA]</scope>
    <source>
        <strain evidence="9">LZ3.2</strain>
        <tissue evidence="9">Leaf</tissue>
    </source>
</reference>
<keyword evidence="4" id="KW-0238">DNA-binding</keyword>
<feature type="domain" description="HTH myb-type" evidence="8">
    <location>
        <begin position="61"/>
        <end position="115"/>
    </location>
</feature>
<dbReference type="EMBL" id="JACXVP010000010">
    <property type="protein sequence ID" value="KAG5578745.1"/>
    <property type="molecule type" value="Genomic_DNA"/>
</dbReference>
<feature type="domain" description="HTH myb-type" evidence="8">
    <location>
        <begin position="8"/>
        <end position="60"/>
    </location>
</feature>
<accession>A0A9J5WSD6</accession>
<gene>
    <name evidence="9" type="ORF">H5410_049372</name>
</gene>
<comment type="caution">
    <text evidence="9">The sequence shown here is derived from an EMBL/GenBank/DDBJ whole genome shotgun (WGS) entry which is preliminary data.</text>
</comment>
<dbReference type="InterPro" id="IPR017930">
    <property type="entry name" value="Myb_dom"/>
</dbReference>
<name>A0A9J5WSD6_SOLCO</name>
<dbReference type="GO" id="GO:0005634">
    <property type="term" value="C:nucleus"/>
    <property type="evidence" value="ECO:0007669"/>
    <property type="project" value="UniProtKB-SubCell"/>
</dbReference>
<dbReference type="PANTHER" id="PTHR47997">
    <property type="entry name" value="MYB DOMAIN PROTEIN 55"/>
    <property type="match status" value="1"/>
</dbReference>
<keyword evidence="10" id="KW-1185">Reference proteome</keyword>
<dbReference type="Pfam" id="PF00249">
    <property type="entry name" value="Myb_DNA-binding"/>
    <property type="match status" value="2"/>
</dbReference>
<dbReference type="Gene3D" id="1.10.10.60">
    <property type="entry name" value="Homeodomain-like"/>
    <property type="match status" value="2"/>
</dbReference>
<evidence type="ECO:0000256" key="2">
    <source>
        <dbReference type="ARBA" id="ARBA00022737"/>
    </source>
</evidence>
<evidence type="ECO:0000259" key="8">
    <source>
        <dbReference type="PROSITE" id="PS51294"/>
    </source>
</evidence>
<sequence length="351" mass="40366">MGHHCCSKQKVKRGLWSPEEDEKLMRHISTQGHGCWSSVPKLAGLQRCGKSCRLRWINYLRPDLRRGSFTEQEERTIIDVHRILGNRWAQIAKHLPGRTDNEVKNFWNSCIKKKLIAQGLDPNTHNLLKNKSSNSTKKSNNYTCHNQDSTSIFTIDTSTNKEIISMDLKSTLFPYCDNITYNYTPIVPNIEYQNPTFAWSEQRNHNTITTTLLSQTSDQRNLVTTRDSMLDITSCSLMESAANINMSSYINENSMWNGTGLEPTTLNPINGQEDKEMQVVQLQGDQQFPIIQTKFCDDQEDVYKVVNDHDQTVEKTFNDNSNFDFEFMDSAFVPCGLYTNVNSMDQLSWDC</sequence>
<dbReference type="AlphaFoldDB" id="A0A9J5WSD6"/>
<dbReference type="GO" id="GO:0000976">
    <property type="term" value="F:transcription cis-regulatory region binding"/>
    <property type="evidence" value="ECO:0007669"/>
    <property type="project" value="UniProtKB-ARBA"/>
</dbReference>
<evidence type="ECO:0000256" key="3">
    <source>
        <dbReference type="ARBA" id="ARBA00023015"/>
    </source>
</evidence>
<dbReference type="SMART" id="SM00717">
    <property type="entry name" value="SANT"/>
    <property type="match status" value="2"/>
</dbReference>
<proteinExistence type="predicted"/>
<evidence type="ECO:0000313" key="10">
    <source>
        <dbReference type="Proteomes" id="UP000824120"/>
    </source>
</evidence>
<dbReference type="SUPFAM" id="SSF46689">
    <property type="entry name" value="Homeodomain-like"/>
    <property type="match status" value="1"/>
</dbReference>
<keyword evidence="3" id="KW-0805">Transcription regulation</keyword>
<dbReference type="PROSITE" id="PS51294">
    <property type="entry name" value="HTH_MYB"/>
    <property type="match status" value="2"/>
</dbReference>
<dbReference type="InterPro" id="IPR051953">
    <property type="entry name" value="Plant_SW-associated_TFs"/>
</dbReference>